<evidence type="ECO:0000256" key="2">
    <source>
        <dbReference type="ARBA" id="ARBA00022676"/>
    </source>
</evidence>
<dbReference type="CDD" id="cd04186">
    <property type="entry name" value="GT_2_like_c"/>
    <property type="match status" value="1"/>
</dbReference>
<organism evidence="6 7">
    <name type="scientific">Candidatus Collierbacteria bacterium GW2011_GWF1_44_12</name>
    <dbReference type="NCBI Taxonomy" id="1618402"/>
    <lineage>
        <taxon>Bacteria</taxon>
        <taxon>Candidatus Collieribacteriota</taxon>
    </lineage>
</organism>
<keyword evidence="3 6" id="KW-0808">Transferase</keyword>
<dbReference type="GO" id="GO:0016757">
    <property type="term" value="F:glycosyltransferase activity"/>
    <property type="evidence" value="ECO:0007669"/>
    <property type="project" value="UniProtKB-KW"/>
</dbReference>
<dbReference type="Gene3D" id="3.90.550.10">
    <property type="entry name" value="Spore Coat Polysaccharide Biosynthesis Protein SpsA, Chain A"/>
    <property type="match status" value="1"/>
</dbReference>
<feature type="domain" description="Glycosyltransferase 2-like" evidence="5">
    <location>
        <begin position="8"/>
        <end position="173"/>
    </location>
</feature>
<sequence>MVPKLTTIILNYKNPEDTLACLKALKSADLGDRVDYLIVDNSADSISSQKIRALAPKTELIVNRKNIGFAGGNNIGIRIAIKRGAKYILIINPDVRVGKNFFKPLLKHFTDSEVGIVAPAIKHTQKNKTVYGLDGQVDWNLAKPEHRNLSSINNLKPIKSQFVTFACVIISADTFIKTGLLDDGYFMYFEDVDYCLTAQSKGYDIILDPSVTVAHRTSSSFKNPTGKLPISFRSHLRFIFKWLKLPSIIRPLIYILLLYPYLYLLWTYHSLKYKDR</sequence>
<dbReference type="Proteomes" id="UP000034097">
    <property type="component" value="Unassembled WGS sequence"/>
</dbReference>
<comment type="caution">
    <text evidence="6">The sequence shown here is derived from an EMBL/GenBank/DDBJ whole genome shotgun (WGS) entry which is preliminary data.</text>
</comment>
<evidence type="ECO:0000313" key="7">
    <source>
        <dbReference type="Proteomes" id="UP000034097"/>
    </source>
</evidence>
<dbReference type="PANTHER" id="PTHR43179">
    <property type="entry name" value="RHAMNOSYLTRANSFERASE WBBL"/>
    <property type="match status" value="1"/>
</dbReference>
<dbReference type="Pfam" id="PF00535">
    <property type="entry name" value="Glycos_transf_2"/>
    <property type="match status" value="1"/>
</dbReference>
<evidence type="ECO:0000259" key="5">
    <source>
        <dbReference type="Pfam" id="PF00535"/>
    </source>
</evidence>
<evidence type="ECO:0000313" key="6">
    <source>
        <dbReference type="EMBL" id="KKT36979.1"/>
    </source>
</evidence>
<comment type="similarity">
    <text evidence="1">Belongs to the glycosyltransferase 2 family.</text>
</comment>
<reference evidence="6 7" key="1">
    <citation type="journal article" date="2015" name="Nature">
        <title>rRNA introns, odd ribosomes, and small enigmatic genomes across a large radiation of phyla.</title>
        <authorList>
            <person name="Brown C.T."/>
            <person name="Hug L.A."/>
            <person name="Thomas B.C."/>
            <person name="Sharon I."/>
            <person name="Castelle C.J."/>
            <person name="Singh A."/>
            <person name="Wilkins M.J."/>
            <person name="Williams K.H."/>
            <person name="Banfield J.F."/>
        </authorList>
    </citation>
    <scope>NUCLEOTIDE SEQUENCE [LARGE SCALE GENOMIC DNA]</scope>
</reference>
<evidence type="ECO:0000256" key="1">
    <source>
        <dbReference type="ARBA" id="ARBA00006739"/>
    </source>
</evidence>
<dbReference type="EMBL" id="LCHQ01000040">
    <property type="protein sequence ID" value="KKT36979.1"/>
    <property type="molecule type" value="Genomic_DNA"/>
</dbReference>
<accession>A0A0G1JNC5</accession>
<keyword evidence="4" id="KW-0472">Membrane</keyword>
<proteinExistence type="inferred from homology"/>
<evidence type="ECO:0000256" key="4">
    <source>
        <dbReference type="SAM" id="Phobius"/>
    </source>
</evidence>
<dbReference type="SUPFAM" id="SSF53448">
    <property type="entry name" value="Nucleotide-diphospho-sugar transferases"/>
    <property type="match status" value="1"/>
</dbReference>
<dbReference type="AlphaFoldDB" id="A0A0G1JNC5"/>
<evidence type="ECO:0000256" key="3">
    <source>
        <dbReference type="ARBA" id="ARBA00022679"/>
    </source>
</evidence>
<name>A0A0G1JNC5_9BACT</name>
<feature type="transmembrane region" description="Helical" evidence="4">
    <location>
        <begin position="248"/>
        <end position="266"/>
    </location>
</feature>
<dbReference type="InterPro" id="IPR029044">
    <property type="entry name" value="Nucleotide-diphossugar_trans"/>
</dbReference>
<dbReference type="PANTHER" id="PTHR43179:SF12">
    <property type="entry name" value="GALACTOFURANOSYLTRANSFERASE GLFT2"/>
    <property type="match status" value="1"/>
</dbReference>
<keyword evidence="4" id="KW-1133">Transmembrane helix</keyword>
<keyword evidence="2" id="KW-0328">Glycosyltransferase</keyword>
<keyword evidence="4" id="KW-0812">Transmembrane</keyword>
<gene>
    <name evidence="6" type="ORF">UW26_C0040G0004</name>
</gene>
<protein>
    <submittedName>
        <fullName evidence="6">Rhamnosyl transferase, rfbQ</fullName>
    </submittedName>
</protein>
<dbReference type="InterPro" id="IPR001173">
    <property type="entry name" value="Glyco_trans_2-like"/>
</dbReference>